<evidence type="ECO:0000313" key="4">
    <source>
        <dbReference type="RefSeq" id="XP_010922630.1"/>
    </source>
</evidence>
<dbReference type="Pfam" id="PF13839">
    <property type="entry name" value="PC-Esterase"/>
    <property type="match status" value="1"/>
</dbReference>
<evidence type="ECO:0000259" key="2">
    <source>
        <dbReference type="Pfam" id="PF13839"/>
    </source>
</evidence>
<dbReference type="GO" id="GO:0005794">
    <property type="term" value="C:Golgi apparatus"/>
    <property type="evidence" value="ECO:0007669"/>
    <property type="project" value="TreeGrafter"/>
</dbReference>
<dbReference type="InterPro" id="IPR029962">
    <property type="entry name" value="TBL"/>
</dbReference>
<dbReference type="PANTHER" id="PTHR32285:SF11">
    <property type="entry name" value="PROTEIN TRICHOME BIREFRINGENCE-LIKE 34"/>
    <property type="match status" value="1"/>
</dbReference>
<proteinExistence type="inferred from homology"/>
<dbReference type="InterPro" id="IPR026057">
    <property type="entry name" value="TBL_C"/>
</dbReference>
<feature type="domain" description="Trichome birefringence-like C-terminal" evidence="2">
    <location>
        <begin position="3"/>
        <end position="149"/>
    </location>
</feature>
<dbReference type="RefSeq" id="XP_010922631.1">
    <property type="nucleotide sequence ID" value="XM_010924329.3"/>
</dbReference>
<keyword evidence="3" id="KW-1185">Reference proteome</keyword>
<dbReference type="Proteomes" id="UP000504607">
    <property type="component" value="Chromosome 5"/>
</dbReference>
<dbReference type="OrthoDB" id="1932925at2759"/>
<evidence type="ECO:0000256" key="1">
    <source>
        <dbReference type="ARBA" id="ARBA00007727"/>
    </source>
</evidence>
<comment type="similarity">
    <text evidence="1">Belongs to the PC-esterase family. TBL subfamily.</text>
</comment>
<name>A0A6I9R8K7_ELAGV</name>
<evidence type="ECO:0000313" key="5">
    <source>
        <dbReference type="RefSeq" id="XP_010922631.1"/>
    </source>
</evidence>
<dbReference type="RefSeq" id="XP_010922630.1">
    <property type="nucleotide sequence ID" value="XM_010924328.3"/>
</dbReference>
<dbReference type="GO" id="GO:0016413">
    <property type="term" value="F:O-acetyltransferase activity"/>
    <property type="evidence" value="ECO:0007669"/>
    <property type="project" value="InterPro"/>
</dbReference>
<organism evidence="3 5">
    <name type="scientific">Elaeis guineensis var. tenera</name>
    <name type="common">Oil palm</name>
    <dbReference type="NCBI Taxonomy" id="51953"/>
    <lineage>
        <taxon>Eukaryota</taxon>
        <taxon>Viridiplantae</taxon>
        <taxon>Streptophyta</taxon>
        <taxon>Embryophyta</taxon>
        <taxon>Tracheophyta</taxon>
        <taxon>Spermatophyta</taxon>
        <taxon>Magnoliopsida</taxon>
        <taxon>Liliopsida</taxon>
        <taxon>Arecaceae</taxon>
        <taxon>Arecoideae</taxon>
        <taxon>Cocoseae</taxon>
        <taxon>Elaeidinae</taxon>
        <taxon>Elaeis</taxon>
    </lineage>
</organism>
<gene>
    <name evidence="4 5" type="primary">LOC105045896</name>
</gene>
<dbReference type="AlphaFoldDB" id="A0A6I9R8K7"/>
<dbReference type="PANTHER" id="PTHR32285">
    <property type="entry name" value="PROTEIN TRICHOME BIREFRINGENCE-LIKE 9-RELATED"/>
    <property type="match status" value="1"/>
</dbReference>
<reference evidence="4 5" key="1">
    <citation type="submission" date="2025-04" db="UniProtKB">
        <authorList>
            <consortium name="RefSeq"/>
        </authorList>
    </citation>
    <scope>IDENTIFICATION</scope>
</reference>
<evidence type="ECO:0000313" key="3">
    <source>
        <dbReference type="Proteomes" id="UP000504607"/>
    </source>
</evidence>
<sequence length="157" mass="17899">MVHGFEPALKTWSNWLELHVSTSKTQLFFGSMSPTHVRGEDWRVAGNKNCYNETQLITKEGYTGSGSDYTMMQMVEAAAIKRLRESGGIVQLLNVTQVSEYGKDGHPSIYRKQWDLLSEDQLANPRSHADCTYWCLPSVTDVWNELLYAHIISKQQI</sequence>
<accession>A0A6I9R8K7</accession>
<protein>
    <submittedName>
        <fullName evidence="4 5">Protein trichome birefringence-like 34</fullName>
    </submittedName>
</protein>